<name>A0A6C0HDD7_9ZZZZ</name>
<reference evidence="2" key="1">
    <citation type="journal article" date="2020" name="Nature">
        <title>Giant virus diversity and host interactions through global metagenomics.</title>
        <authorList>
            <person name="Schulz F."/>
            <person name="Roux S."/>
            <person name="Paez-Espino D."/>
            <person name="Jungbluth S."/>
            <person name="Walsh D.A."/>
            <person name="Denef V.J."/>
            <person name="McMahon K.D."/>
            <person name="Konstantinidis K.T."/>
            <person name="Eloe-Fadrosh E.A."/>
            <person name="Kyrpides N.C."/>
            <person name="Woyke T."/>
        </authorList>
    </citation>
    <scope>NUCLEOTIDE SEQUENCE</scope>
    <source>
        <strain evidence="2">GVMAG-M-3300023179-92</strain>
    </source>
</reference>
<dbReference type="EMBL" id="MN739934">
    <property type="protein sequence ID" value="QHT78641.1"/>
    <property type="molecule type" value="Genomic_DNA"/>
</dbReference>
<evidence type="ECO:0008006" key="3">
    <source>
        <dbReference type="Google" id="ProtNLM"/>
    </source>
</evidence>
<evidence type="ECO:0000256" key="1">
    <source>
        <dbReference type="SAM" id="MobiDB-lite"/>
    </source>
</evidence>
<protein>
    <recommendedName>
        <fullName evidence="3">DUF5872 domain-containing protein</fullName>
    </recommendedName>
</protein>
<dbReference type="InterPro" id="IPR043930">
    <property type="entry name" value="DUF5754"/>
</dbReference>
<sequence length="119" mass="13976">MPSKKSFKRSKRSSKGKKSRGLKKTQGRLKLSKITRSPIKGKKLRAHFSDGTHTDFGAAGMSDYTKHKDSDRMKRYLSRHRKRENWKSPKTPGALSRWVLWNKPSLRDSIRDYKKRFNL</sequence>
<proteinExistence type="predicted"/>
<dbReference type="Pfam" id="PF19058">
    <property type="entry name" value="DUF5754"/>
    <property type="match status" value="1"/>
</dbReference>
<feature type="region of interest" description="Disordered" evidence="1">
    <location>
        <begin position="1"/>
        <end position="28"/>
    </location>
</feature>
<accession>A0A6C0HDD7</accession>
<evidence type="ECO:0000313" key="2">
    <source>
        <dbReference type="EMBL" id="QHT78641.1"/>
    </source>
</evidence>
<organism evidence="2">
    <name type="scientific">viral metagenome</name>
    <dbReference type="NCBI Taxonomy" id="1070528"/>
    <lineage>
        <taxon>unclassified sequences</taxon>
        <taxon>metagenomes</taxon>
        <taxon>organismal metagenomes</taxon>
    </lineage>
</organism>
<dbReference type="AlphaFoldDB" id="A0A6C0HDD7"/>